<gene>
    <name evidence="3" type="ORF">GCM10011517_06410</name>
</gene>
<dbReference type="RefSeq" id="WP_229666095.1">
    <property type="nucleotide sequence ID" value="NZ_BMKN01000001.1"/>
</dbReference>
<dbReference type="EMBL" id="BMKN01000001">
    <property type="protein sequence ID" value="GGE41533.1"/>
    <property type="molecule type" value="Genomic_DNA"/>
</dbReference>
<accession>A0A917ACS3</accession>
<dbReference type="GO" id="GO:0006508">
    <property type="term" value="P:proteolysis"/>
    <property type="evidence" value="ECO:0007669"/>
    <property type="project" value="InterPro"/>
</dbReference>
<evidence type="ECO:0000259" key="2">
    <source>
        <dbReference type="PROSITE" id="PS50208"/>
    </source>
</evidence>
<dbReference type="PANTHER" id="PTHR22576:SF37">
    <property type="entry name" value="MUCOSA-ASSOCIATED LYMPHOID TISSUE LYMPHOMA TRANSLOCATION PROTEIN 1"/>
    <property type="match status" value="1"/>
</dbReference>
<keyword evidence="1" id="KW-0732">Signal</keyword>
<feature type="chain" id="PRO_5036742293" evidence="1">
    <location>
        <begin position="22"/>
        <end position="405"/>
    </location>
</feature>
<dbReference type="SUPFAM" id="SSF52129">
    <property type="entry name" value="Caspase-like"/>
    <property type="match status" value="1"/>
</dbReference>
<protein>
    <submittedName>
        <fullName evidence="3">Peptidase C14</fullName>
    </submittedName>
</protein>
<dbReference type="InterPro" id="IPR001309">
    <property type="entry name" value="Pept_C14_p20"/>
</dbReference>
<dbReference type="GO" id="GO:0004197">
    <property type="term" value="F:cysteine-type endopeptidase activity"/>
    <property type="evidence" value="ECO:0007669"/>
    <property type="project" value="InterPro"/>
</dbReference>
<dbReference type="AlphaFoldDB" id="A0A917ACS3"/>
<name>A0A917ACS3_9RHOB</name>
<dbReference type="PROSITE" id="PS50208">
    <property type="entry name" value="CASPASE_P20"/>
    <property type="match status" value="1"/>
</dbReference>
<evidence type="ECO:0000256" key="1">
    <source>
        <dbReference type="SAM" id="SignalP"/>
    </source>
</evidence>
<reference evidence="3" key="2">
    <citation type="submission" date="2020-09" db="EMBL/GenBank/DDBJ databases">
        <authorList>
            <person name="Sun Q."/>
            <person name="Zhou Y."/>
        </authorList>
    </citation>
    <scope>NUCLEOTIDE SEQUENCE</scope>
    <source>
        <strain evidence="3">CGMCC 1.16012</strain>
    </source>
</reference>
<dbReference type="Proteomes" id="UP000606730">
    <property type="component" value="Unassembled WGS sequence"/>
</dbReference>
<comment type="caution">
    <text evidence="3">The sequence shown here is derived from an EMBL/GenBank/DDBJ whole genome shotgun (WGS) entry which is preliminary data.</text>
</comment>
<dbReference type="PANTHER" id="PTHR22576">
    <property type="entry name" value="MUCOSA ASSOCIATED LYMPHOID TISSUE LYMPHOMA TRANSLOCATION PROTEIN 1/PARACASPASE"/>
    <property type="match status" value="1"/>
</dbReference>
<evidence type="ECO:0000313" key="4">
    <source>
        <dbReference type="Proteomes" id="UP000606730"/>
    </source>
</evidence>
<dbReference type="InterPro" id="IPR011600">
    <property type="entry name" value="Pept_C14_caspase"/>
</dbReference>
<proteinExistence type="predicted"/>
<sequence>MKHILFSCFLWLGLAGGTAFAEERIALIVGNGAYQAISPLDNPVSDAALMASTLEAVGFKVTHLADASQAAMKRAVADFGRDLRNAGPETTALFYYAGHAVQSFGNNYLLPVDAQITHQTELDLYGVEADWIVRQLFSARVKTSIVILDACRNNPFENVSGFDSQGLAEMNAPTGSFIAYATSPGNVALDGTQGNSPYTLALADEIARSDQPIEQVSKAVRIRVINQTGGAQTPWDSSSLTSDFYFNRPAPGALDNVAEANLWNSVKNSSDPEQIKLFLRVHPNGSFSGQARALLLAMPTPKPSTGAAPRLAFDAPLPEGDPHIKGKAIAELINGSPLYPPFEGVPEELWKGQKCTNCHQWTRELLCEQGQFYVAGNSDNSLAKLHPYGGTFKSNVRKWASAGCN</sequence>
<dbReference type="Gene3D" id="3.40.50.1460">
    <property type="match status" value="1"/>
</dbReference>
<evidence type="ECO:0000313" key="3">
    <source>
        <dbReference type="EMBL" id="GGE41533.1"/>
    </source>
</evidence>
<dbReference type="Pfam" id="PF00656">
    <property type="entry name" value="Peptidase_C14"/>
    <property type="match status" value="1"/>
</dbReference>
<organism evidence="3 4">
    <name type="scientific">Actibacterium pelagium</name>
    <dbReference type="NCBI Taxonomy" id="2029103"/>
    <lineage>
        <taxon>Bacteria</taxon>
        <taxon>Pseudomonadati</taxon>
        <taxon>Pseudomonadota</taxon>
        <taxon>Alphaproteobacteria</taxon>
        <taxon>Rhodobacterales</taxon>
        <taxon>Roseobacteraceae</taxon>
        <taxon>Actibacterium</taxon>
    </lineage>
</organism>
<keyword evidence="4" id="KW-1185">Reference proteome</keyword>
<feature type="domain" description="Caspase family p20" evidence="2">
    <location>
        <begin position="22"/>
        <end position="155"/>
    </location>
</feature>
<dbReference type="InterPro" id="IPR029030">
    <property type="entry name" value="Caspase-like_dom_sf"/>
</dbReference>
<reference evidence="3" key="1">
    <citation type="journal article" date="2014" name="Int. J. Syst. Evol. Microbiol.">
        <title>Complete genome sequence of Corynebacterium casei LMG S-19264T (=DSM 44701T), isolated from a smear-ripened cheese.</title>
        <authorList>
            <consortium name="US DOE Joint Genome Institute (JGI-PGF)"/>
            <person name="Walter F."/>
            <person name="Albersmeier A."/>
            <person name="Kalinowski J."/>
            <person name="Ruckert C."/>
        </authorList>
    </citation>
    <scope>NUCLEOTIDE SEQUENCE</scope>
    <source>
        <strain evidence="3">CGMCC 1.16012</strain>
    </source>
</reference>
<dbReference type="InterPro" id="IPR052039">
    <property type="entry name" value="Caspase-related_regulators"/>
</dbReference>
<feature type="signal peptide" evidence="1">
    <location>
        <begin position="1"/>
        <end position="21"/>
    </location>
</feature>